<proteinExistence type="predicted"/>
<comment type="caution">
    <text evidence="1">The sequence shown here is derived from an EMBL/GenBank/DDBJ whole genome shotgun (WGS) entry which is preliminary data.</text>
</comment>
<evidence type="ECO:0000313" key="1">
    <source>
        <dbReference type="EMBL" id="CAG8759966.1"/>
    </source>
</evidence>
<dbReference type="EMBL" id="CAJVPT010058204">
    <property type="protein sequence ID" value="CAG8759966.1"/>
    <property type="molecule type" value="Genomic_DNA"/>
</dbReference>
<keyword evidence="2" id="KW-1185">Reference proteome</keyword>
<gene>
    <name evidence="1" type="ORF">ACOLOM_LOCUS13150</name>
</gene>
<reference evidence="1" key="1">
    <citation type="submission" date="2021-06" db="EMBL/GenBank/DDBJ databases">
        <authorList>
            <person name="Kallberg Y."/>
            <person name="Tangrot J."/>
            <person name="Rosling A."/>
        </authorList>
    </citation>
    <scope>NUCLEOTIDE SEQUENCE</scope>
    <source>
        <strain evidence="1">CL356</strain>
    </source>
</reference>
<sequence length="182" mass="20420">MEQQTISISKAGINASLNARCAVIAAANPIRGRYNTSISFSQNVDLTEPILSRFDVLCVVKDTVDPFADEILASFVVNSHIRSHPEESHSEDLMTSQDQNLIPQELLRKYVLYAKQISPQLTNLDEAMISELYSNLRREAQSGGIPITVRYLESMLRLAEAHARMHLRDYTDTNDLDVAIDV</sequence>
<protein>
    <submittedName>
        <fullName evidence="1">5275_t:CDS:1</fullName>
    </submittedName>
</protein>
<organism evidence="1 2">
    <name type="scientific">Acaulospora colombiana</name>
    <dbReference type="NCBI Taxonomy" id="27376"/>
    <lineage>
        <taxon>Eukaryota</taxon>
        <taxon>Fungi</taxon>
        <taxon>Fungi incertae sedis</taxon>
        <taxon>Mucoromycota</taxon>
        <taxon>Glomeromycotina</taxon>
        <taxon>Glomeromycetes</taxon>
        <taxon>Diversisporales</taxon>
        <taxon>Acaulosporaceae</taxon>
        <taxon>Acaulospora</taxon>
    </lineage>
</organism>
<name>A0ACA9QNA9_9GLOM</name>
<feature type="non-terminal residue" evidence="1">
    <location>
        <position position="182"/>
    </location>
</feature>
<evidence type="ECO:0000313" key="2">
    <source>
        <dbReference type="Proteomes" id="UP000789525"/>
    </source>
</evidence>
<accession>A0ACA9QNA9</accession>
<dbReference type="Proteomes" id="UP000789525">
    <property type="component" value="Unassembled WGS sequence"/>
</dbReference>